<dbReference type="InterPro" id="IPR003346">
    <property type="entry name" value="Transposase_20"/>
</dbReference>
<dbReference type="PANTHER" id="PTHR33055">
    <property type="entry name" value="TRANSPOSASE FOR INSERTION SEQUENCE ELEMENT IS1111A"/>
    <property type="match status" value="1"/>
</dbReference>
<organism evidence="4 5">
    <name type="scientific">Virgibacillus byunsanensis</name>
    <dbReference type="NCBI Taxonomy" id="570945"/>
    <lineage>
        <taxon>Bacteria</taxon>
        <taxon>Bacillati</taxon>
        <taxon>Bacillota</taxon>
        <taxon>Bacilli</taxon>
        <taxon>Bacillales</taxon>
        <taxon>Bacillaceae</taxon>
        <taxon>Virgibacillus</taxon>
    </lineage>
</organism>
<proteinExistence type="predicted"/>
<name>A0ABW3LQF6_9BACI</name>
<dbReference type="EMBL" id="JBHTKJ010000039">
    <property type="protein sequence ID" value="MFD1039554.1"/>
    <property type="molecule type" value="Genomic_DNA"/>
</dbReference>
<evidence type="ECO:0000313" key="4">
    <source>
        <dbReference type="EMBL" id="MFD1039554.1"/>
    </source>
</evidence>
<evidence type="ECO:0000256" key="1">
    <source>
        <dbReference type="SAM" id="Coils"/>
    </source>
</evidence>
<dbReference type="InterPro" id="IPR047650">
    <property type="entry name" value="Transpos_IS110"/>
</dbReference>
<evidence type="ECO:0000259" key="2">
    <source>
        <dbReference type="Pfam" id="PF01548"/>
    </source>
</evidence>
<keyword evidence="5" id="KW-1185">Reference proteome</keyword>
<feature type="coiled-coil region" evidence="1">
    <location>
        <begin position="188"/>
        <end position="215"/>
    </location>
</feature>
<reference evidence="5" key="1">
    <citation type="journal article" date="2019" name="Int. J. Syst. Evol. Microbiol.">
        <title>The Global Catalogue of Microorganisms (GCM) 10K type strain sequencing project: providing services to taxonomists for standard genome sequencing and annotation.</title>
        <authorList>
            <consortium name="The Broad Institute Genomics Platform"/>
            <consortium name="The Broad Institute Genome Sequencing Center for Infectious Disease"/>
            <person name="Wu L."/>
            <person name="Ma J."/>
        </authorList>
    </citation>
    <scope>NUCLEOTIDE SEQUENCE [LARGE SCALE GENOMIC DNA]</scope>
    <source>
        <strain evidence="5">CCUG 56754</strain>
    </source>
</reference>
<dbReference type="PANTHER" id="PTHR33055:SF3">
    <property type="entry name" value="PUTATIVE TRANSPOSASE FOR IS117-RELATED"/>
    <property type="match status" value="1"/>
</dbReference>
<dbReference type="Proteomes" id="UP001597040">
    <property type="component" value="Unassembled WGS sequence"/>
</dbReference>
<protein>
    <submittedName>
        <fullName evidence="4">IS110 family transposase</fullName>
    </submittedName>
</protein>
<evidence type="ECO:0000313" key="5">
    <source>
        <dbReference type="Proteomes" id="UP001597040"/>
    </source>
</evidence>
<sequence>MNDITKYVGLDVSKEKIAVAVAEEGRSKPRYVGMINYTVEAIRKLIKKLGEPEQLRFCYEAGPTGYGLYRLLKNMDIECEVIAPSLIPQKPGDRVKTDRRDAINLATLYRAGELTPIYVPTEDDEALRDLVRAREDVKEDELRAKHRLTKFLLRSEIRPPMGTKKWTVKYWDWLDKLTFERSASRVAFQEYLQQLKEFQQRLKLLEKEIEEQSKEGVHAPMIQTLMALRGVAVITATSLVAEIGSFKRFQNPKQFMSYTGLVPSESSSGLSRKLGNITKTGNRHVRRLLIEAAWSYRYQPAVKGELKKRQKGQPTNILAISWEAQTRLHKKYFRLLGRGKESGKAITATARELAGFIWAISNESNCEAKTN</sequence>
<dbReference type="InterPro" id="IPR002525">
    <property type="entry name" value="Transp_IS110-like_N"/>
</dbReference>
<accession>A0ABW3LQF6</accession>
<gene>
    <name evidence="4" type="ORF">ACFQ3N_14290</name>
</gene>
<dbReference type="Pfam" id="PF02371">
    <property type="entry name" value="Transposase_20"/>
    <property type="match status" value="1"/>
</dbReference>
<feature type="domain" description="Transposase IS116/IS110/IS902 C-terminal" evidence="3">
    <location>
        <begin position="223"/>
        <end position="296"/>
    </location>
</feature>
<dbReference type="NCBIfam" id="NF033542">
    <property type="entry name" value="transpos_IS110"/>
    <property type="match status" value="1"/>
</dbReference>
<dbReference type="Pfam" id="PF01548">
    <property type="entry name" value="DEDD_Tnp_IS110"/>
    <property type="match status" value="1"/>
</dbReference>
<comment type="caution">
    <text evidence="4">The sequence shown here is derived from an EMBL/GenBank/DDBJ whole genome shotgun (WGS) entry which is preliminary data.</text>
</comment>
<evidence type="ECO:0000259" key="3">
    <source>
        <dbReference type="Pfam" id="PF02371"/>
    </source>
</evidence>
<keyword evidence="1" id="KW-0175">Coiled coil</keyword>
<feature type="domain" description="Transposase IS110-like N-terminal" evidence="2">
    <location>
        <begin position="8"/>
        <end position="153"/>
    </location>
</feature>
<dbReference type="RefSeq" id="WP_390363213.1">
    <property type="nucleotide sequence ID" value="NZ_JBHTKJ010000039.1"/>
</dbReference>